<dbReference type="RefSeq" id="WP_188386572.1">
    <property type="nucleotide sequence ID" value="NZ_BMFK01000001.1"/>
</dbReference>
<feature type="chain" id="PRO_5038548562" evidence="1">
    <location>
        <begin position="22"/>
        <end position="89"/>
    </location>
</feature>
<evidence type="ECO:0000313" key="3">
    <source>
        <dbReference type="Proteomes" id="UP000605259"/>
    </source>
</evidence>
<feature type="signal peptide" evidence="1">
    <location>
        <begin position="1"/>
        <end position="21"/>
    </location>
</feature>
<proteinExistence type="predicted"/>
<reference evidence="2" key="1">
    <citation type="journal article" date="2014" name="Int. J. Syst. Evol. Microbiol.">
        <title>Complete genome sequence of Corynebacterium casei LMG S-19264T (=DSM 44701T), isolated from a smear-ripened cheese.</title>
        <authorList>
            <consortium name="US DOE Joint Genome Institute (JGI-PGF)"/>
            <person name="Walter F."/>
            <person name="Albersmeier A."/>
            <person name="Kalinowski J."/>
            <person name="Ruckert C."/>
        </authorList>
    </citation>
    <scope>NUCLEOTIDE SEQUENCE</scope>
    <source>
        <strain evidence="2">CGMCC 1.12698</strain>
    </source>
</reference>
<organism evidence="2 3">
    <name type="scientific">Priestia taiwanensis</name>
    <dbReference type="NCBI Taxonomy" id="1347902"/>
    <lineage>
        <taxon>Bacteria</taxon>
        <taxon>Bacillati</taxon>
        <taxon>Bacillota</taxon>
        <taxon>Bacilli</taxon>
        <taxon>Bacillales</taxon>
        <taxon>Bacillaceae</taxon>
        <taxon>Priestia</taxon>
    </lineage>
</organism>
<gene>
    <name evidence="2" type="ORF">GCM10007140_01700</name>
</gene>
<comment type="caution">
    <text evidence="2">The sequence shown here is derived from an EMBL/GenBank/DDBJ whole genome shotgun (WGS) entry which is preliminary data.</text>
</comment>
<evidence type="ECO:0000256" key="1">
    <source>
        <dbReference type="SAM" id="SignalP"/>
    </source>
</evidence>
<protein>
    <submittedName>
        <fullName evidence="2">Uncharacterized protein</fullName>
    </submittedName>
</protein>
<dbReference type="EMBL" id="BMFK01000001">
    <property type="protein sequence ID" value="GGE55044.1"/>
    <property type="molecule type" value="Genomic_DNA"/>
</dbReference>
<reference evidence="2" key="2">
    <citation type="submission" date="2020-09" db="EMBL/GenBank/DDBJ databases">
        <authorList>
            <person name="Sun Q."/>
            <person name="Zhou Y."/>
        </authorList>
    </citation>
    <scope>NUCLEOTIDE SEQUENCE</scope>
    <source>
        <strain evidence="2">CGMCC 1.12698</strain>
    </source>
</reference>
<name>A0A917AK33_9BACI</name>
<evidence type="ECO:0000313" key="2">
    <source>
        <dbReference type="EMBL" id="GGE55044.1"/>
    </source>
</evidence>
<dbReference type="AlphaFoldDB" id="A0A917AK33"/>
<accession>A0A917AK33</accession>
<keyword evidence="3" id="KW-1185">Reference proteome</keyword>
<dbReference type="Proteomes" id="UP000605259">
    <property type="component" value="Unassembled WGS sequence"/>
</dbReference>
<sequence length="89" mass="9774">MKLTKKVMASIVLSASLSTSLGVGETMTVGAKVVQPDPGSGFVYDHTKKLPNGTYAKVYYKKKNGKVIRVKENWFSAKGKYTHTSEYTP</sequence>
<keyword evidence="1" id="KW-0732">Signal</keyword>